<evidence type="ECO:0000256" key="9">
    <source>
        <dbReference type="SAM" id="Coils"/>
    </source>
</evidence>
<reference evidence="10 11" key="1">
    <citation type="submission" date="2024-11" db="EMBL/GenBank/DDBJ databases">
        <title>Chromosome-level genome assembly of the freshwater bivalve Anodonta woodiana.</title>
        <authorList>
            <person name="Chen X."/>
        </authorList>
    </citation>
    <scope>NUCLEOTIDE SEQUENCE [LARGE SCALE GENOMIC DNA]</scope>
    <source>
        <strain evidence="10">MN2024</strain>
        <tissue evidence="10">Gills</tissue>
    </source>
</reference>
<evidence type="ECO:0000256" key="5">
    <source>
        <dbReference type="ARBA" id="ARBA00022692"/>
    </source>
</evidence>
<gene>
    <name evidence="10" type="ORF">ACJMK2_032350</name>
</gene>
<organism evidence="10 11">
    <name type="scientific">Sinanodonta woodiana</name>
    <name type="common">Chinese pond mussel</name>
    <name type="synonym">Anodonta woodiana</name>
    <dbReference type="NCBI Taxonomy" id="1069815"/>
    <lineage>
        <taxon>Eukaryota</taxon>
        <taxon>Metazoa</taxon>
        <taxon>Spiralia</taxon>
        <taxon>Lophotrochozoa</taxon>
        <taxon>Mollusca</taxon>
        <taxon>Bivalvia</taxon>
        <taxon>Autobranchia</taxon>
        <taxon>Heteroconchia</taxon>
        <taxon>Palaeoheterodonta</taxon>
        <taxon>Unionida</taxon>
        <taxon>Unionoidea</taxon>
        <taxon>Unionidae</taxon>
        <taxon>Unioninae</taxon>
        <taxon>Sinanodonta</taxon>
    </lineage>
</organism>
<evidence type="ECO:0000256" key="7">
    <source>
        <dbReference type="ARBA" id="ARBA00023136"/>
    </source>
</evidence>
<evidence type="ECO:0000256" key="3">
    <source>
        <dbReference type="ARBA" id="ARBA00022676"/>
    </source>
</evidence>
<evidence type="ECO:0000313" key="10">
    <source>
        <dbReference type="EMBL" id="KAL3880081.1"/>
    </source>
</evidence>
<evidence type="ECO:0000256" key="6">
    <source>
        <dbReference type="ARBA" id="ARBA00022989"/>
    </source>
</evidence>
<dbReference type="AlphaFoldDB" id="A0ABD3X2Y6"/>
<dbReference type="Proteomes" id="UP001634394">
    <property type="component" value="Unassembled WGS sequence"/>
</dbReference>
<comment type="caution">
    <text evidence="10">The sequence shown here is derived from an EMBL/GenBank/DDBJ whole genome shotgun (WGS) entry which is preliminary data.</text>
</comment>
<keyword evidence="5 8" id="KW-0812">Transmembrane</keyword>
<evidence type="ECO:0000256" key="1">
    <source>
        <dbReference type="ARBA" id="ARBA00004167"/>
    </source>
</evidence>
<name>A0ABD3X2Y6_SINWO</name>
<dbReference type="InterPro" id="IPR008166">
    <property type="entry name" value="Glyco_transf_92"/>
</dbReference>
<evidence type="ECO:0000256" key="4">
    <source>
        <dbReference type="ARBA" id="ARBA00022679"/>
    </source>
</evidence>
<feature type="coiled-coil region" evidence="9">
    <location>
        <begin position="80"/>
        <end position="107"/>
    </location>
</feature>
<keyword evidence="4 8" id="KW-0808">Transferase</keyword>
<dbReference type="PANTHER" id="PTHR21461:SF87">
    <property type="entry name" value="GH12965P"/>
    <property type="match status" value="1"/>
</dbReference>
<sequence length="403" mass="47332">MKKNTYCKLALWACAVIYLTSFIWSLYSVRELALASRYSPIDTIIVAIEQQNDLVLKNASFLVITDAKHNFLQMVKDVHRTDKSNEVSRLSDESEHLERKIWNKKRKTPETKIVNVLSGSTISKWQKRIRGKKRRRDYFLVEILMVRVYEDDKARWTLKELKQWLHYILWAGVEHVYMCNHYDKGSEKLSSSLTKYIESGILTCIDWPWNASSNFGDIKNHQMECYNSVFHRFGHTAKWIITIDMDEYPFCKNDVDEGFLNRYIQKFSLFKGKHICQFIMQNYLMLGEGDRSKNMTIERITQMVEKPTNDLTKTIVRSECAERFEIHTHRMTKGSRILPSDPSELMMIHFWGQRLQNKMINENNGELPKTVDFNYVSYSFGSVIRQSLLSFGENDAFSNSSGP</sequence>
<comment type="similarity">
    <text evidence="2 8">Belongs to the glycosyltransferase 92 family.</text>
</comment>
<keyword evidence="11" id="KW-1185">Reference proteome</keyword>
<keyword evidence="9" id="KW-0175">Coiled coil</keyword>
<dbReference type="GO" id="GO:0016020">
    <property type="term" value="C:membrane"/>
    <property type="evidence" value="ECO:0007669"/>
    <property type="project" value="UniProtKB-SubCell"/>
</dbReference>
<dbReference type="GO" id="GO:0016757">
    <property type="term" value="F:glycosyltransferase activity"/>
    <property type="evidence" value="ECO:0007669"/>
    <property type="project" value="UniProtKB-UniRule"/>
</dbReference>
<keyword evidence="7 8" id="KW-0472">Membrane</keyword>
<dbReference type="EMBL" id="JBJQND010000004">
    <property type="protein sequence ID" value="KAL3880081.1"/>
    <property type="molecule type" value="Genomic_DNA"/>
</dbReference>
<keyword evidence="3 8" id="KW-0328">Glycosyltransferase</keyword>
<evidence type="ECO:0000256" key="8">
    <source>
        <dbReference type="RuleBase" id="RU366017"/>
    </source>
</evidence>
<dbReference type="EC" id="2.4.1.-" evidence="8"/>
<evidence type="ECO:0000313" key="11">
    <source>
        <dbReference type="Proteomes" id="UP001634394"/>
    </source>
</evidence>
<dbReference type="PANTHER" id="PTHR21461">
    <property type="entry name" value="GLYCOSYLTRANSFERASE FAMILY 92 PROTEIN"/>
    <property type="match status" value="1"/>
</dbReference>
<keyword evidence="6 8" id="KW-1133">Transmembrane helix</keyword>
<comment type="subcellular location">
    <subcellularLocation>
        <location evidence="1">Membrane</location>
        <topology evidence="1">Single-pass membrane protein</topology>
    </subcellularLocation>
</comment>
<feature type="transmembrane region" description="Helical" evidence="8">
    <location>
        <begin position="9"/>
        <end position="27"/>
    </location>
</feature>
<evidence type="ECO:0000256" key="2">
    <source>
        <dbReference type="ARBA" id="ARBA00007647"/>
    </source>
</evidence>
<accession>A0ABD3X2Y6</accession>
<dbReference type="Pfam" id="PF01697">
    <property type="entry name" value="Glyco_transf_92"/>
    <property type="match status" value="1"/>
</dbReference>
<proteinExistence type="inferred from homology"/>
<protein>
    <recommendedName>
        <fullName evidence="8">Glycosyltransferase family 92 protein</fullName>
        <ecNumber evidence="8">2.4.1.-</ecNumber>
    </recommendedName>
</protein>